<name>Q2K5I2_RHIEC</name>
<sequence>MYDIILPAGIGIVLIFGIGFVLASLYTRSSRDEAYVRTGLGGQKVVLDGGSVVLPIFHSIARVNLKTLRLEVRRGEGDALITKDRMRVDIGAEFYVRVKPDASSIALAAQTLGSRTNDAEALRILIEAKFVDGLRSVAATMNLDALQEQRMDFVKAVQEAVGADLQSNGLELESVSLTRLDQTDIKHFNANNFFDAQGLAALTRITEGRKKERNEIVRDTEVAIAQKDLEARQQSLAIERTKREAELNQERDIANKSAATRAETAQQEQAAKRAKEEARIASEQAIAEREAAAKQARESANIDAARAVQQRDTEAKRDLQIVAQESAIAVANKSREESEAKATAEMARARAIAAEEKVGTAKAIEIAEREKQIAVIDARKTAETEATAVTVGAEAEKQAAIDQAEAIKTLATAEADAAIIKAKGILETGRAQAESEALLNEARNKLSQTIIEFEITRERIRIIPEALAEAVKPIEKISDIRIFDTGGMLGRGNGVNGENGIGLGDGLAGQLLSYQANKPILDKLLKEAGFDGDNAISSLLGNLDGAKPAISAAAPAKQAIQPATPVKPVAPAAAPAKTITPRHLKRIDRSGGRSGLPHPARRQRTRPVGTAPFGGQCRHRHVVVGDIPKLPCPSRRRLFQNGIAGQRMAGFDLMIIGQHIVIGRAADTAGIDDQPAVRESDGTGNVTMAAEDQRQLDAFGERLDRVDRLRKDMPLRRHGLQPVEIVVFGRCMAEIDLTAIDGIERQTPQPVEMGRRQLPIGGGIRGMHGCRILLDQIAVMIAAHRSQAERHQHVSRAASLQWAAEKIAEVDDLLDALRLDICKHRLERQMVPMDISNRRETHLTAAIGGIAVRRKQERHMVMRRDIGNAEADRHQIEEGRMRQRRAAGSEIIACVEDQFIGSHVEAFPGEDRAAVDPAVGIGLDCLQMPADLAVELEKIDLEGLGGLAEGGVENMCRQSGHGAGSLMTKGVSKKNSSRLFPRPSRSTTRKSEVWPSAISG</sequence>
<evidence type="ECO:0000313" key="11">
    <source>
        <dbReference type="Proteomes" id="UP000001936"/>
    </source>
</evidence>
<evidence type="ECO:0000313" key="10">
    <source>
        <dbReference type="EMBL" id="ABC91904.1"/>
    </source>
</evidence>
<dbReference type="Pfam" id="PF01145">
    <property type="entry name" value="Band_7"/>
    <property type="match status" value="1"/>
</dbReference>
<evidence type="ECO:0000256" key="5">
    <source>
        <dbReference type="ARBA" id="ARBA00023136"/>
    </source>
</evidence>
<evidence type="ECO:0000256" key="2">
    <source>
        <dbReference type="ARBA" id="ARBA00004236"/>
    </source>
</evidence>
<feature type="region of interest" description="Disordered" evidence="7">
    <location>
        <begin position="587"/>
        <end position="614"/>
    </location>
</feature>
<feature type="region of interest" description="Disordered" evidence="7">
    <location>
        <begin position="958"/>
        <end position="1000"/>
    </location>
</feature>
<evidence type="ECO:0000256" key="4">
    <source>
        <dbReference type="ARBA" id="ARBA00022475"/>
    </source>
</evidence>
<feature type="domain" description="Band 7" evidence="9">
    <location>
        <begin position="23"/>
        <end position="192"/>
    </location>
</feature>
<keyword evidence="8" id="KW-0812">Transmembrane</keyword>
<dbReference type="PANTHER" id="PTHR13806">
    <property type="entry name" value="FLOTILLIN-RELATED"/>
    <property type="match status" value="1"/>
</dbReference>
<dbReference type="InterPro" id="IPR036013">
    <property type="entry name" value="Band_7/SPFH_dom_sf"/>
</dbReference>
<evidence type="ECO:0000259" key="9">
    <source>
        <dbReference type="SMART" id="SM00244"/>
    </source>
</evidence>
<dbReference type="EMBL" id="CP000133">
    <property type="protein sequence ID" value="ABC91904.1"/>
    <property type="molecule type" value="Genomic_DNA"/>
</dbReference>
<evidence type="ECO:0000256" key="1">
    <source>
        <dbReference type="ARBA" id="ARBA00004167"/>
    </source>
</evidence>
<dbReference type="AlphaFoldDB" id="Q2K5I2"/>
<dbReference type="Gene3D" id="3.30.479.30">
    <property type="entry name" value="Band 7 domain"/>
    <property type="match status" value="1"/>
</dbReference>
<evidence type="ECO:0000256" key="6">
    <source>
        <dbReference type="SAM" id="Coils"/>
    </source>
</evidence>
<comment type="subcellular location">
    <subcellularLocation>
        <location evidence="2">Cell membrane</location>
    </subcellularLocation>
    <subcellularLocation>
        <location evidence="1">Membrane</location>
        <topology evidence="1">Single-pass membrane protein</topology>
    </subcellularLocation>
</comment>
<dbReference type="Proteomes" id="UP000001936">
    <property type="component" value="Chromosome"/>
</dbReference>
<feature type="transmembrane region" description="Helical" evidence="8">
    <location>
        <begin position="6"/>
        <end position="27"/>
    </location>
</feature>
<dbReference type="InterPro" id="IPR001107">
    <property type="entry name" value="Band_7"/>
</dbReference>
<gene>
    <name evidence="10" type="ordered locus">RHE_CH03138</name>
</gene>
<dbReference type="KEGG" id="ret:RHE_CH03138"/>
<dbReference type="CDD" id="cd03399">
    <property type="entry name" value="SPFH_flotillin"/>
    <property type="match status" value="1"/>
</dbReference>
<proteinExistence type="inferred from homology"/>
<accession>Q2K5I2</accession>
<keyword evidence="8" id="KW-1133">Transmembrane helix</keyword>
<dbReference type="InterPro" id="IPR027705">
    <property type="entry name" value="Flotillin_fam"/>
</dbReference>
<comment type="similarity">
    <text evidence="3">Belongs to the band 7/mec-2 family. Flotillin subfamily.</text>
</comment>
<dbReference type="InterPro" id="IPR031905">
    <property type="entry name" value="Flotillin_C"/>
</dbReference>
<dbReference type="eggNOG" id="COG2268">
    <property type="taxonomic scope" value="Bacteria"/>
</dbReference>
<evidence type="ECO:0000256" key="8">
    <source>
        <dbReference type="SAM" id="Phobius"/>
    </source>
</evidence>
<evidence type="ECO:0000256" key="3">
    <source>
        <dbReference type="ARBA" id="ARBA00007161"/>
    </source>
</evidence>
<dbReference type="SMART" id="SM00244">
    <property type="entry name" value="PHB"/>
    <property type="match status" value="1"/>
</dbReference>
<dbReference type="GO" id="GO:0005886">
    <property type="term" value="C:plasma membrane"/>
    <property type="evidence" value="ECO:0007669"/>
    <property type="project" value="UniProtKB-SubCell"/>
</dbReference>
<dbReference type="Pfam" id="PF15975">
    <property type="entry name" value="Flot"/>
    <property type="match status" value="1"/>
</dbReference>
<dbReference type="SUPFAM" id="SSF117892">
    <property type="entry name" value="Band 7/SPFH domain"/>
    <property type="match status" value="1"/>
</dbReference>
<dbReference type="PANTHER" id="PTHR13806:SF31">
    <property type="entry name" value="FLOTILLIN-LIKE PROTEIN 1-RELATED"/>
    <property type="match status" value="1"/>
</dbReference>
<dbReference type="HOGENOM" id="CLU_299731_0_0_5"/>
<evidence type="ECO:0000256" key="7">
    <source>
        <dbReference type="SAM" id="MobiDB-lite"/>
    </source>
</evidence>
<keyword evidence="6" id="KW-0175">Coiled coil</keyword>
<keyword evidence="5 8" id="KW-0472">Membrane</keyword>
<feature type="coiled-coil region" evidence="6">
    <location>
        <begin position="257"/>
        <end position="295"/>
    </location>
</feature>
<organism evidence="10 11">
    <name type="scientific">Rhizobium etli (strain ATCC 51251 / DSM 11541 / JCM 21823 / NBRC 15573 / CFN 42)</name>
    <dbReference type="NCBI Taxonomy" id="347834"/>
    <lineage>
        <taxon>Bacteria</taxon>
        <taxon>Pseudomonadati</taxon>
        <taxon>Pseudomonadota</taxon>
        <taxon>Alphaproteobacteria</taxon>
        <taxon>Hyphomicrobiales</taxon>
        <taxon>Rhizobiaceae</taxon>
        <taxon>Rhizobium/Agrobacterium group</taxon>
        <taxon>Rhizobium</taxon>
    </lineage>
</organism>
<reference evidence="10 11" key="1">
    <citation type="journal article" date="2006" name="Proc. Natl. Acad. Sci. U.S.A.">
        <title>The partitioned Rhizobium etli genome: genetic and metabolic redundancy in seven interacting replicons.</title>
        <authorList>
            <person name="Gonzalez V."/>
            <person name="Santamaria R.I."/>
            <person name="Bustos P."/>
            <person name="Hernandez-Gonzalez I."/>
            <person name="Medrano-Soto A."/>
            <person name="Moreno-Hagelsieb G."/>
            <person name="Janga S.C."/>
            <person name="Ramirez M.A."/>
            <person name="Jimenez-Jacinto V."/>
            <person name="Collado-Vides J."/>
            <person name="Davila G."/>
        </authorList>
    </citation>
    <scope>NUCLEOTIDE SEQUENCE [LARGE SCALE GENOMIC DNA]</scope>
    <source>
        <strain evidence="11">ATCC 51251 / DSM 11541 / JCM 21823 / NBRC 15573 / CFN 42</strain>
    </source>
</reference>
<keyword evidence="11" id="KW-1185">Reference proteome</keyword>
<keyword evidence="4" id="KW-1003">Cell membrane</keyword>
<protein>
    <submittedName>
        <fullName evidence="10">Hypothetical conserved protein</fullName>
    </submittedName>
</protein>